<evidence type="ECO:0000313" key="2">
    <source>
        <dbReference type="Proteomes" id="UP000886501"/>
    </source>
</evidence>
<name>A0ACB6ZCA0_THEGA</name>
<dbReference type="Proteomes" id="UP000886501">
    <property type="component" value="Unassembled WGS sequence"/>
</dbReference>
<comment type="caution">
    <text evidence="1">The sequence shown here is derived from an EMBL/GenBank/DDBJ whole genome shotgun (WGS) entry which is preliminary data.</text>
</comment>
<dbReference type="EMBL" id="MU118039">
    <property type="protein sequence ID" value="KAF9647192.1"/>
    <property type="molecule type" value="Genomic_DNA"/>
</dbReference>
<accession>A0ACB6ZCA0</accession>
<evidence type="ECO:0000313" key="1">
    <source>
        <dbReference type="EMBL" id="KAF9647192.1"/>
    </source>
</evidence>
<sequence length="610" mass="67846">MGFFKRLLSVGNKRSKRRSSAKEETQDLRRYHSQTLPVLSEVDSEATANRLLRSASSRLGAMRYSAGDDPLPPLPNPHPEVDEEAETRSLPFLPNPHPLIAPAELNTLTALSPRCSAIDIYPTPEPKREPTPPPRTTYIVKVHERTVISRTEFPNAIPSLVTPNKERPKSVPLPTTDPDISDDESIGPSTTKRPTITPRDQNRLLRLRQDPSVVSLLNMYDSHGRLDNKVFSNSPVKDDQSDEEQVYAVGRPQHQRRGSTLRQLMGKPEPEAQPNSSRSEGEISWAERFLQERNVSSTSLTTASSSAGVRTPQDSNFGQSQSYEDGHTTRQDYDSYQRQELVVSSAEAEVSANQPTTNIVAAAIVETCPQTPGRVAGVFEFLTERRKQQESRPLPPIPAFNSRPSSFSGSPSLPQEDLSLEPSQYVRVSQELSSISRIPTFNGDESSIFDPTASPTPVFGNSRIPRRIDSRRPKASFDDQLLRNIVQVDQENHDPFAAIPSREHRRKSSYTDADKAFMMSPDAARDFGNGVANGRSPTPFRRKALSAYENQENDWSLQGLAPTTPKRSRTVVEWYSAGGSLMPVSPASSTEMSPLGQQIMANVRRKRYGH</sequence>
<reference evidence="1" key="1">
    <citation type="submission" date="2019-10" db="EMBL/GenBank/DDBJ databases">
        <authorList>
            <consortium name="DOE Joint Genome Institute"/>
            <person name="Kuo A."/>
            <person name="Miyauchi S."/>
            <person name="Kiss E."/>
            <person name="Drula E."/>
            <person name="Kohler A."/>
            <person name="Sanchez-Garcia M."/>
            <person name="Andreopoulos B."/>
            <person name="Barry K.W."/>
            <person name="Bonito G."/>
            <person name="Buee M."/>
            <person name="Carver A."/>
            <person name="Chen C."/>
            <person name="Cichocki N."/>
            <person name="Clum A."/>
            <person name="Culley D."/>
            <person name="Crous P.W."/>
            <person name="Fauchery L."/>
            <person name="Girlanda M."/>
            <person name="Hayes R."/>
            <person name="Keri Z."/>
            <person name="Labutti K."/>
            <person name="Lipzen A."/>
            <person name="Lombard V."/>
            <person name="Magnuson J."/>
            <person name="Maillard F."/>
            <person name="Morin E."/>
            <person name="Murat C."/>
            <person name="Nolan M."/>
            <person name="Ohm R."/>
            <person name="Pangilinan J."/>
            <person name="Pereira M."/>
            <person name="Perotto S."/>
            <person name="Peter M."/>
            <person name="Riley R."/>
            <person name="Sitrit Y."/>
            <person name="Stielow B."/>
            <person name="Szollosi G."/>
            <person name="Zifcakova L."/>
            <person name="Stursova M."/>
            <person name="Spatafora J.W."/>
            <person name="Tedersoo L."/>
            <person name="Vaario L.-M."/>
            <person name="Yamada A."/>
            <person name="Yan M."/>
            <person name="Wang P."/>
            <person name="Xu J."/>
            <person name="Bruns T."/>
            <person name="Baldrian P."/>
            <person name="Vilgalys R."/>
            <person name="Henrissat B."/>
            <person name="Grigoriev I.V."/>
            <person name="Hibbett D."/>
            <person name="Nagy L.G."/>
            <person name="Martin F.M."/>
        </authorList>
    </citation>
    <scope>NUCLEOTIDE SEQUENCE</scope>
    <source>
        <strain evidence="1">P2</strain>
    </source>
</reference>
<reference evidence="1" key="2">
    <citation type="journal article" date="2020" name="Nat. Commun.">
        <title>Large-scale genome sequencing of mycorrhizal fungi provides insights into the early evolution of symbiotic traits.</title>
        <authorList>
            <person name="Miyauchi S."/>
            <person name="Kiss E."/>
            <person name="Kuo A."/>
            <person name="Drula E."/>
            <person name="Kohler A."/>
            <person name="Sanchez-Garcia M."/>
            <person name="Morin E."/>
            <person name="Andreopoulos B."/>
            <person name="Barry K.W."/>
            <person name="Bonito G."/>
            <person name="Buee M."/>
            <person name="Carver A."/>
            <person name="Chen C."/>
            <person name="Cichocki N."/>
            <person name="Clum A."/>
            <person name="Culley D."/>
            <person name="Crous P.W."/>
            <person name="Fauchery L."/>
            <person name="Girlanda M."/>
            <person name="Hayes R.D."/>
            <person name="Keri Z."/>
            <person name="LaButti K."/>
            <person name="Lipzen A."/>
            <person name="Lombard V."/>
            <person name="Magnuson J."/>
            <person name="Maillard F."/>
            <person name="Murat C."/>
            <person name="Nolan M."/>
            <person name="Ohm R.A."/>
            <person name="Pangilinan J."/>
            <person name="Pereira M.F."/>
            <person name="Perotto S."/>
            <person name="Peter M."/>
            <person name="Pfister S."/>
            <person name="Riley R."/>
            <person name="Sitrit Y."/>
            <person name="Stielow J.B."/>
            <person name="Szollosi G."/>
            <person name="Zifcakova L."/>
            <person name="Stursova M."/>
            <person name="Spatafora J.W."/>
            <person name="Tedersoo L."/>
            <person name="Vaario L.M."/>
            <person name="Yamada A."/>
            <person name="Yan M."/>
            <person name="Wang P."/>
            <person name="Xu J."/>
            <person name="Bruns T."/>
            <person name="Baldrian P."/>
            <person name="Vilgalys R."/>
            <person name="Dunand C."/>
            <person name="Henrissat B."/>
            <person name="Grigoriev I.V."/>
            <person name="Hibbett D."/>
            <person name="Nagy L.G."/>
            <person name="Martin F.M."/>
        </authorList>
    </citation>
    <scope>NUCLEOTIDE SEQUENCE</scope>
    <source>
        <strain evidence="1">P2</strain>
    </source>
</reference>
<gene>
    <name evidence="1" type="ORF">BDM02DRAFT_2743335</name>
</gene>
<protein>
    <submittedName>
        <fullName evidence="1">Uncharacterized protein</fullName>
    </submittedName>
</protein>
<organism evidence="1 2">
    <name type="scientific">Thelephora ganbajun</name>
    <name type="common">Ganba fungus</name>
    <dbReference type="NCBI Taxonomy" id="370292"/>
    <lineage>
        <taxon>Eukaryota</taxon>
        <taxon>Fungi</taxon>
        <taxon>Dikarya</taxon>
        <taxon>Basidiomycota</taxon>
        <taxon>Agaricomycotina</taxon>
        <taxon>Agaricomycetes</taxon>
        <taxon>Thelephorales</taxon>
        <taxon>Thelephoraceae</taxon>
        <taxon>Thelephora</taxon>
    </lineage>
</organism>
<keyword evidence="2" id="KW-1185">Reference proteome</keyword>
<proteinExistence type="predicted"/>